<dbReference type="GO" id="GO:0016787">
    <property type="term" value="F:hydrolase activity"/>
    <property type="evidence" value="ECO:0007669"/>
    <property type="project" value="UniProtKB-KW"/>
</dbReference>
<dbReference type="Proteomes" id="UP000282977">
    <property type="component" value="Unassembled WGS sequence"/>
</dbReference>
<feature type="domain" description="Beta-lactamase-related" evidence="2">
    <location>
        <begin position="40"/>
        <end position="403"/>
    </location>
</feature>
<comment type="caution">
    <text evidence="3">The sequence shown here is derived from an EMBL/GenBank/DDBJ whole genome shotgun (WGS) entry which is preliminary data.</text>
</comment>
<name>A0A437JDJ2_9SPHN</name>
<dbReference type="PROSITE" id="PS51318">
    <property type="entry name" value="TAT"/>
    <property type="match status" value="1"/>
</dbReference>
<proteinExistence type="predicted"/>
<gene>
    <name evidence="3" type="ORF">ENE74_02430</name>
</gene>
<dbReference type="PANTHER" id="PTHR43283">
    <property type="entry name" value="BETA-LACTAMASE-RELATED"/>
    <property type="match status" value="1"/>
</dbReference>
<protein>
    <submittedName>
        <fullName evidence="3">Class A beta-lactamase-related serine hydrolase</fullName>
    </submittedName>
</protein>
<evidence type="ECO:0000313" key="3">
    <source>
        <dbReference type="EMBL" id="RVT43996.1"/>
    </source>
</evidence>
<dbReference type="OrthoDB" id="9808046at2"/>
<dbReference type="InterPro" id="IPR001466">
    <property type="entry name" value="Beta-lactam-related"/>
</dbReference>
<organism evidence="3 4">
    <name type="scientific">Sphingobium algorifonticola</name>
    <dbReference type="NCBI Taxonomy" id="2008318"/>
    <lineage>
        <taxon>Bacteria</taxon>
        <taxon>Pseudomonadati</taxon>
        <taxon>Pseudomonadota</taxon>
        <taxon>Alphaproteobacteria</taxon>
        <taxon>Sphingomonadales</taxon>
        <taxon>Sphingomonadaceae</taxon>
        <taxon>Sphingobium</taxon>
    </lineage>
</organism>
<evidence type="ECO:0000256" key="1">
    <source>
        <dbReference type="SAM" id="SignalP"/>
    </source>
</evidence>
<dbReference type="InterPro" id="IPR012338">
    <property type="entry name" value="Beta-lactam/transpept-like"/>
</dbReference>
<evidence type="ECO:0000313" key="4">
    <source>
        <dbReference type="Proteomes" id="UP000282977"/>
    </source>
</evidence>
<feature type="signal peptide" evidence="1">
    <location>
        <begin position="1"/>
        <end position="29"/>
    </location>
</feature>
<keyword evidence="3" id="KW-0378">Hydrolase</keyword>
<dbReference type="AlphaFoldDB" id="A0A437JDJ2"/>
<evidence type="ECO:0000259" key="2">
    <source>
        <dbReference type="Pfam" id="PF00144"/>
    </source>
</evidence>
<feature type="chain" id="PRO_5019300152" evidence="1">
    <location>
        <begin position="30"/>
        <end position="422"/>
    </location>
</feature>
<keyword evidence="1" id="KW-0732">Signal</keyword>
<dbReference type="InterPro" id="IPR006311">
    <property type="entry name" value="TAT_signal"/>
</dbReference>
<accession>A0A437JDJ2</accession>
<sequence>MSLTIDRRSLLRGATLLGAGAAFPLAALARTPAESWPGLQGLIDGYVAQRRFAGGVIAVGRGTAAPDYLSGGTIASDSPVKADPDTLWRIYSMSKPITGMAAMILIGEGKLRLDQPIADFIPGFASMRVLTSPDSSLDAVPAKAQITVRHLMTHTAGLGYTIVTTGPLLAEYQRLGLYAFIASRAPLPGQPPMVHAPSLKDFADRLATLPLVAEPGTRWSYSVGLDVLGRVIEVASGQPFDAFLQSRIFDPLKMTSTGFTVTKDNAARLATNYYHAGPVTLPVDPGATSIFLDPPPFPFGGAGLISSARDYDRFLAMLVGLGTLDGTTIMAPETARLGMSNLLPPVVPTDTAMLKGRGFGAGGRVTLTGPGTGSFGWAGAAGTVGFADPVRQVRAGGYANYMPAESIRWQADVPAAVYKALA</sequence>
<dbReference type="InterPro" id="IPR050789">
    <property type="entry name" value="Diverse_Enzym_Activities"/>
</dbReference>
<dbReference type="PANTHER" id="PTHR43283:SF3">
    <property type="entry name" value="BETA-LACTAMASE FAMILY PROTEIN (AFU_ORTHOLOGUE AFUA_5G07500)"/>
    <property type="match status" value="1"/>
</dbReference>
<keyword evidence="4" id="KW-1185">Reference proteome</keyword>
<dbReference type="SUPFAM" id="SSF56601">
    <property type="entry name" value="beta-lactamase/transpeptidase-like"/>
    <property type="match status" value="1"/>
</dbReference>
<dbReference type="EMBL" id="RZUL01000001">
    <property type="protein sequence ID" value="RVT43996.1"/>
    <property type="molecule type" value="Genomic_DNA"/>
</dbReference>
<reference evidence="3 4" key="1">
    <citation type="submission" date="2019-01" db="EMBL/GenBank/DDBJ databases">
        <authorList>
            <person name="Chen W.-M."/>
        </authorList>
    </citation>
    <scope>NUCLEOTIDE SEQUENCE [LARGE SCALE GENOMIC DNA]</scope>
    <source>
        <strain evidence="3 4">TLA-22</strain>
    </source>
</reference>
<dbReference type="Pfam" id="PF00144">
    <property type="entry name" value="Beta-lactamase"/>
    <property type="match status" value="1"/>
</dbReference>
<dbReference type="Gene3D" id="3.40.710.10">
    <property type="entry name" value="DD-peptidase/beta-lactamase superfamily"/>
    <property type="match status" value="1"/>
</dbReference>